<feature type="transmembrane region" description="Helical" evidence="6">
    <location>
        <begin position="175"/>
        <end position="201"/>
    </location>
</feature>
<feature type="transmembrane region" description="Helical" evidence="6">
    <location>
        <begin position="44"/>
        <end position="64"/>
    </location>
</feature>
<evidence type="ECO:0000313" key="8">
    <source>
        <dbReference type="Proteomes" id="UP000284842"/>
    </source>
</evidence>
<feature type="compositionally biased region" description="Polar residues" evidence="5">
    <location>
        <begin position="300"/>
        <end position="322"/>
    </location>
</feature>
<keyword evidence="3 6" id="KW-1133">Transmembrane helix</keyword>
<gene>
    <name evidence="7" type="ORF">CVT24_005350</name>
</gene>
<dbReference type="SUPFAM" id="SSF144091">
    <property type="entry name" value="Rhomboid-like"/>
    <property type="match status" value="1"/>
</dbReference>
<protein>
    <recommendedName>
        <fullName evidence="9">DUF1751-domain-containing protein</fullName>
    </recommendedName>
</protein>
<sequence>MAILSSPLQVVLSVPPVTRAYTAASILSSALYAYLCWRGLRTEALQYMTMLPGYTIYAPWTIFTSSLVDISIWGLLATLIFVPAALKYLERLWGSLETIKFIVVSIVASNIIAFGFNWIEWAATRNADLFLYGMPYHGQMAIQIAILVAFTQLIPEHQIQILGMFKVRVKSLPMAHLTISTVMCFIGFQCPWIIIQFGWFVSWVYLRFYKKHSSDAIGGMVTYGDRSDTFSLVSWFPPFMHGPLTILGNFVFGLATRLHLIPSSASGDPELGGYTQVPGNARAEAERRRAMALKALDQRVANNSSPVASNTSNSGPSHSRAPTVTGGARSDVANGGPVAVPNGRQTEADNVPESK</sequence>
<evidence type="ECO:0000256" key="6">
    <source>
        <dbReference type="SAM" id="Phobius"/>
    </source>
</evidence>
<feature type="transmembrane region" description="Helical" evidence="6">
    <location>
        <begin position="20"/>
        <end position="37"/>
    </location>
</feature>
<evidence type="ECO:0000313" key="7">
    <source>
        <dbReference type="EMBL" id="PPQ99562.1"/>
    </source>
</evidence>
<evidence type="ECO:0008006" key="9">
    <source>
        <dbReference type="Google" id="ProtNLM"/>
    </source>
</evidence>
<comment type="subcellular location">
    <subcellularLocation>
        <location evidence="1">Membrane</location>
        <topology evidence="1">Multi-pass membrane protein</topology>
    </subcellularLocation>
</comment>
<dbReference type="AlphaFoldDB" id="A0A409Y8X7"/>
<keyword evidence="8" id="KW-1185">Reference proteome</keyword>
<name>A0A409Y8X7_9AGAR</name>
<feature type="transmembrane region" description="Helical" evidence="6">
    <location>
        <begin position="101"/>
        <end position="124"/>
    </location>
</feature>
<dbReference type="Gene3D" id="1.20.1540.10">
    <property type="entry name" value="Rhomboid-like"/>
    <property type="match status" value="1"/>
</dbReference>
<evidence type="ECO:0000256" key="4">
    <source>
        <dbReference type="ARBA" id="ARBA00023136"/>
    </source>
</evidence>
<dbReference type="OrthoDB" id="73612at2759"/>
<dbReference type="SMART" id="SM01160">
    <property type="entry name" value="DUF1751"/>
    <property type="match status" value="1"/>
</dbReference>
<dbReference type="InParanoid" id="A0A409Y8X7"/>
<evidence type="ECO:0000256" key="1">
    <source>
        <dbReference type="ARBA" id="ARBA00004141"/>
    </source>
</evidence>
<keyword evidence="4 6" id="KW-0472">Membrane</keyword>
<dbReference type="PANTHER" id="PTHR13377:SF3">
    <property type="entry name" value="TRANSMEMBRANE PROTEIN 115"/>
    <property type="match status" value="1"/>
</dbReference>
<feature type="region of interest" description="Disordered" evidence="5">
    <location>
        <begin position="300"/>
        <end position="355"/>
    </location>
</feature>
<evidence type="ECO:0000256" key="5">
    <source>
        <dbReference type="SAM" id="MobiDB-lite"/>
    </source>
</evidence>
<dbReference type="InterPro" id="IPR013861">
    <property type="entry name" value="TMEM115/Pdh1/Rbl19"/>
</dbReference>
<comment type="caution">
    <text evidence="7">The sequence shown here is derived from an EMBL/GenBank/DDBJ whole genome shotgun (WGS) entry which is preliminary data.</text>
</comment>
<dbReference type="Proteomes" id="UP000284842">
    <property type="component" value="Unassembled WGS sequence"/>
</dbReference>
<reference evidence="7 8" key="1">
    <citation type="journal article" date="2018" name="Evol. Lett.">
        <title>Horizontal gene cluster transfer increased hallucinogenic mushroom diversity.</title>
        <authorList>
            <person name="Reynolds H.T."/>
            <person name="Vijayakumar V."/>
            <person name="Gluck-Thaler E."/>
            <person name="Korotkin H.B."/>
            <person name="Matheny P.B."/>
            <person name="Slot J.C."/>
        </authorList>
    </citation>
    <scope>NUCLEOTIDE SEQUENCE [LARGE SCALE GENOMIC DNA]</scope>
    <source>
        <strain evidence="7 8">2629</strain>
    </source>
</reference>
<evidence type="ECO:0000256" key="3">
    <source>
        <dbReference type="ARBA" id="ARBA00022989"/>
    </source>
</evidence>
<dbReference type="GO" id="GO:0006890">
    <property type="term" value="P:retrograde vesicle-mediated transport, Golgi to endoplasmic reticulum"/>
    <property type="evidence" value="ECO:0007669"/>
    <property type="project" value="InterPro"/>
</dbReference>
<proteinExistence type="predicted"/>
<dbReference type="EMBL" id="NHTK01001354">
    <property type="protein sequence ID" value="PPQ99562.1"/>
    <property type="molecule type" value="Genomic_DNA"/>
</dbReference>
<organism evidence="7 8">
    <name type="scientific">Panaeolus cyanescens</name>
    <dbReference type="NCBI Taxonomy" id="181874"/>
    <lineage>
        <taxon>Eukaryota</taxon>
        <taxon>Fungi</taxon>
        <taxon>Dikarya</taxon>
        <taxon>Basidiomycota</taxon>
        <taxon>Agaricomycotina</taxon>
        <taxon>Agaricomycetes</taxon>
        <taxon>Agaricomycetidae</taxon>
        <taxon>Agaricales</taxon>
        <taxon>Agaricineae</taxon>
        <taxon>Galeropsidaceae</taxon>
        <taxon>Panaeolus</taxon>
    </lineage>
</organism>
<dbReference type="InterPro" id="IPR035952">
    <property type="entry name" value="Rhomboid-like_sf"/>
</dbReference>
<keyword evidence="2 6" id="KW-0812">Transmembrane</keyword>
<evidence type="ECO:0000256" key="2">
    <source>
        <dbReference type="ARBA" id="ARBA00022692"/>
    </source>
</evidence>
<feature type="transmembrane region" description="Helical" evidence="6">
    <location>
        <begin position="235"/>
        <end position="255"/>
    </location>
</feature>
<feature type="transmembrane region" description="Helical" evidence="6">
    <location>
        <begin position="70"/>
        <end position="89"/>
    </location>
</feature>
<dbReference type="FunFam" id="1.20.1540.10:FF:000004">
    <property type="entry name" value="Transmembrane protein 115"/>
    <property type="match status" value="1"/>
</dbReference>
<dbReference type="PANTHER" id="PTHR13377">
    <property type="entry name" value="PLACENTAL PROTEIN 6"/>
    <property type="match status" value="1"/>
</dbReference>
<dbReference type="STRING" id="181874.A0A409Y8X7"/>
<dbReference type="Pfam" id="PF08551">
    <property type="entry name" value="DUF1751"/>
    <property type="match status" value="1"/>
</dbReference>
<dbReference type="GO" id="GO:0005794">
    <property type="term" value="C:Golgi apparatus"/>
    <property type="evidence" value="ECO:0007669"/>
    <property type="project" value="TreeGrafter"/>
</dbReference>
<accession>A0A409Y8X7</accession>
<dbReference type="GO" id="GO:0016020">
    <property type="term" value="C:membrane"/>
    <property type="evidence" value="ECO:0007669"/>
    <property type="project" value="UniProtKB-SubCell"/>
</dbReference>